<proteinExistence type="predicted"/>
<protein>
    <recommendedName>
        <fullName evidence="5">Lipoprotein</fullName>
    </recommendedName>
</protein>
<feature type="region of interest" description="Disordered" evidence="1">
    <location>
        <begin position="237"/>
        <end position="262"/>
    </location>
</feature>
<dbReference type="PROSITE" id="PS51257">
    <property type="entry name" value="PROKAR_LIPOPROTEIN"/>
    <property type="match status" value="1"/>
</dbReference>
<dbReference type="RefSeq" id="WP_307241645.1">
    <property type="nucleotide sequence ID" value="NZ_JAUSUZ010000001.1"/>
</dbReference>
<keyword evidence="2" id="KW-0732">Signal</keyword>
<keyword evidence="4" id="KW-1185">Reference proteome</keyword>
<dbReference type="AlphaFoldDB" id="A0AAE3W2K7"/>
<name>A0AAE3W2K7_9ACTN</name>
<sequence>METTRPLPVLLALLTVAAAAGCGGGTPEPAAVASPAVTTEPPENPRSALAARAAAAEDSSIVATYTLTEGGGTPRAVIVTLATDRSWRVDIAGGAMGGLADVSVAVNGQGLFQCALPSETRPVSPACIRIAEPDGTLPKHIDPRVQHAFTDWRAVLTDREAPLSVSLAKPVADGVAGQCYAVESTYASLDAPLDTGIYCYDQVGVLTGAKLSFGTLALAQTPVPGPGSITLPGPVTTGPALGMATPPPRTANPQAASPQAGG</sequence>
<comment type="caution">
    <text evidence="3">The sequence shown here is derived from an EMBL/GenBank/DDBJ whole genome shotgun (WGS) entry which is preliminary data.</text>
</comment>
<organism evidence="3 4">
    <name type="scientific">Catenuloplanes indicus</name>
    <dbReference type="NCBI Taxonomy" id="137267"/>
    <lineage>
        <taxon>Bacteria</taxon>
        <taxon>Bacillati</taxon>
        <taxon>Actinomycetota</taxon>
        <taxon>Actinomycetes</taxon>
        <taxon>Micromonosporales</taxon>
        <taxon>Micromonosporaceae</taxon>
        <taxon>Catenuloplanes</taxon>
    </lineage>
</organism>
<evidence type="ECO:0008006" key="5">
    <source>
        <dbReference type="Google" id="ProtNLM"/>
    </source>
</evidence>
<accession>A0AAE3W2K7</accession>
<reference evidence="3 4" key="1">
    <citation type="submission" date="2023-07" db="EMBL/GenBank/DDBJ databases">
        <title>Sequencing the genomes of 1000 actinobacteria strains.</title>
        <authorList>
            <person name="Klenk H.-P."/>
        </authorList>
    </citation>
    <scope>NUCLEOTIDE SEQUENCE [LARGE SCALE GENOMIC DNA]</scope>
    <source>
        <strain evidence="3 4">DSM 44709</strain>
    </source>
</reference>
<dbReference type="EMBL" id="JAUSUZ010000001">
    <property type="protein sequence ID" value="MDQ0367544.1"/>
    <property type="molecule type" value="Genomic_DNA"/>
</dbReference>
<dbReference type="Proteomes" id="UP001240236">
    <property type="component" value="Unassembled WGS sequence"/>
</dbReference>
<feature type="compositionally biased region" description="Polar residues" evidence="1">
    <location>
        <begin position="251"/>
        <end position="262"/>
    </location>
</feature>
<evidence type="ECO:0000256" key="1">
    <source>
        <dbReference type="SAM" id="MobiDB-lite"/>
    </source>
</evidence>
<feature type="signal peptide" evidence="2">
    <location>
        <begin position="1"/>
        <end position="20"/>
    </location>
</feature>
<feature type="chain" id="PRO_5041918274" description="Lipoprotein" evidence="2">
    <location>
        <begin position="21"/>
        <end position="262"/>
    </location>
</feature>
<evidence type="ECO:0000256" key="2">
    <source>
        <dbReference type="SAM" id="SignalP"/>
    </source>
</evidence>
<evidence type="ECO:0000313" key="4">
    <source>
        <dbReference type="Proteomes" id="UP001240236"/>
    </source>
</evidence>
<evidence type="ECO:0000313" key="3">
    <source>
        <dbReference type="EMBL" id="MDQ0367544.1"/>
    </source>
</evidence>
<gene>
    <name evidence="3" type="ORF">J2S42_004213</name>
</gene>